<keyword evidence="3" id="KW-1185">Reference proteome</keyword>
<organism evidence="2 3">
    <name type="scientific">Rhodanobacter humi</name>
    <dbReference type="NCBI Taxonomy" id="1888173"/>
    <lineage>
        <taxon>Bacteria</taxon>
        <taxon>Pseudomonadati</taxon>
        <taxon>Pseudomonadota</taxon>
        <taxon>Gammaproteobacteria</taxon>
        <taxon>Lysobacterales</taxon>
        <taxon>Rhodanobacteraceae</taxon>
        <taxon>Rhodanobacter</taxon>
    </lineage>
</organism>
<dbReference type="InterPro" id="IPR006597">
    <property type="entry name" value="Sel1-like"/>
</dbReference>
<dbReference type="EMBL" id="JBGBPY010000001">
    <property type="protein sequence ID" value="MEY2182910.1"/>
    <property type="molecule type" value="Genomic_DNA"/>
</dbReference>
<evidence type="ECO:0000256" key="1">
    <source>
        <dbReference type="SAM" id="SignalP"/>
    </source>
</evidence>
<feature type="signal peptide" evidence="1">
    <location>
        <begin position="1"/>
        <end position="29"/>
    </location>
</feature>
<gene>
    <name evidence="2" type="ORF">AB7878_10820</name>
</gene>
<evidence type="ECO:0000313" key="3">
    <source>
        <dbReference type="Proteomes" id="UP001562159"/>
    </source>
</evidence>
<reference evidence="2 3" key="1">
    <citation type="submission" date="2024-07" db="EMBL/GenBank/DDBJ databases">
        <title>Molecular mechanisms and environmental adaptations of flagellar loss and biofilm growth of Rhodanobacter under environmental stress.</title>
        <authorList>
            <person name="Chen M."/>
        </authorList>
    </citation>
    <scope>NUCLEOTIDE SEQUENCE [LARGE SCALE GENOMIC DNA]</scope>
    <source>
        <strain evidence="2 3">RS22</strain>
    </source>
</reference>
<evidence type="ECO:0000313" key="2">
    <source>
        <dbReference type="EMBL" id="MEY2182910.1"/>
    </source>
</evidence>
<name>A0ABV4ARS2_9GAMM</name>
<sequence length="244" mass="27015">MKQPWIRLRTIPSAIAIAACLLATPPAIAASPSTAAPSMGKKIYYCHEGLEQFMPGDYYACRAKYYFQRGHYRLGLADLEESAHWANKNAQYTLGVLYSNGDVPGIPQNRPLGLAWLALSIERKNQPTYRQAYEHAYLHSSPADVAEANRLYKQLRTVYGDQVAGARAVHRFNREMWPFEVAAHEGGIQYVSDFTDYPEPATHVVQALYQRASKDFDGLQGHVTVGALQLLGDAPASSSSTATH</sequence>
<protein>
    <recommendedName>
        <fullName evidence="4">Sel1 repeat family protein</fullName>
    </recommendedName>
</protein>
<evidence type="ECO:0008006" key="4">
    <source>
        <dbReference type="Google" id="ProtNLM"/>
    </source>
</evidence>
<dbReference type="Gene3D" id="1.25.40.10">
    <property type="entry name" value="Tetratricopeptide repeat domain"/>
    <property type="match status" value="1"/>
</dbReference>
<dbReference type="Proteomes" id="UP001562159">
    <property type="component" value="Unassembled WGS sequence"/>
</dbReference>
<proteinExistence type="predicted"/>
<feature type="chain" id="PRO_5045336005" description="Sel1 repeat family protein" evidence="1">
    <location>
        <begin position="30"/>
        <end position="244"/>
    </location>
</feature>
<dbReference type="SUPFAM" id="SSF81901">
    <property type="entry name" value="HCP-like"/>
    <property type="match status" value="1"/>
</dbReference>
<accession>A0ABV4ARS2</accession>
<dbReference type="PROSITE" id="PS51257">
    <property type="entry name" value="PROKAR_LIPOPROTEIN"/>
    <property type="match status" value="1"/>
</dbReference>
<dbReference type="SMART" id="SM00671">
    <property type="entry name" value="SEL1"/>
    <property type="match status" value="1"/>
</dbReference>
<dbReference type="InterPro" id="IPR011990">
    <property type="entry name" value="TPR-like_helical_dom_sf"/>
</dbReference>
<keyword evidence="1" id="KW-0732">Signal</keyword>
<comment type="caution">
    <text evidence="2">The sequence shown here is derived from an EMBL/GenBank/DDBJ whole genome shotgun (WGS) entry which is preliminary data.</text>
</comment>